<reference evidence="1" key="2">
    <citation type="submission" date="2021-02" db="EMBL/GenBank/DDBJ databases">
        <authorList>
            <person name="Kimball J.A."/>
            <person name="Haas M.W."/>
            <person name="Macchietto M."/>
            <person name="Kono T."/>
            <person name="Duquette J."/>
            <person name="Shao M."/>
        </authorList>
    </citation>
    <scope>NUCLEOTIDE SEQUENCE</scope>
    <source>
        <tissue evidence="1">Fresh leaf tissue</tissue>
    </source>
</reference>
<dbReference type="OrthoDB" id="10516465at2759"/>
<evidence type="ECO:0000313" key="2">
    <source>
        <dbReference type="Proteomes" id="UP000729402"/>
    </source>
</evidence>
<sequence>MRKILGRPRLTQVLTGVFLKATDVNIKRLLVVALWNVMDLIYKKTRGFLDKEPFPLTSNDLIEKVFVLLHLLKIEVGRH</sequence>
<accession>A0A8J5SCK7</accession>
<organism evidence="1 2">
    <name type="scientific">Zizania palustris</name>
    <name type="common">Northern wild rice</name>
    <dbReference type="NCBI Taxonomy" id="103762"/>
    <lineage>
        <taxon>Eukaryota</taxon>
        <taxon>Viridiplantae</taxon>
        <taxon>Streptophyta</taxon>
        <taxon>Embryophyta</taxon>
        <taxon>Tracheophyta</taxon>
        <taxon>Spermatophyta</taxon>
        <taxon>Magnoliopsida</taxon>
        <taxon>Liliopsida</taxon>
        <taxon>Poales</taxon>
        <taxon>Poaceae</taxon>
        <taxon>BOP clade</taxon>
        <taxon>Oryzoideae</taxon>
        <taxon>Oryzeae</taxon>
        <taxon>Zizaniinae</taxon>
        <taxon>Zizania</taxon>
    </lineage>
</organism>
<protein>
    <submittedName>
        <fullName evidence="1">Uncharacterized protein</fullName>
    </submittedName>
</protein>
<comment type="caution">
    <text evidence="1">The sequence shown here is derived from an EMBL/GenBank/DDBJ whole genome shotgun (WGS) entry which is preliminary data.</text>
</comment>
<name>A0A8J5SCK7_ZIZPA</name>
<dbReference type="Proteomes" id="UP000729402">
    <property type="component" value="Unassembled WGS sequence"/>
</dbReference>
<dbReference type="AlphaFoldDB" id="A0A8J5SCK7"/>
<evidence type="ECO:0000313" key="1">
    <source>
        <dbReference type="EMBL" id="KAG8060352.1"/>
    </source>
</evidence>
<keyword evidence="2" id="KW-1185">Reference proteome</keyword>
<reference evidence="1" key="1">
    <citation type="journal article" date="2021" name="bioRxiv">
        <title>Whole Genome Assembly and Annotation of Northern Wild Rice, Zizania palustris L., Supports a Whole Genome Duplication in the Zizania Genus.</title>
        <authorList>
            <person name="Haas M."/>
            <person name="Kono T."/>
            <person name="Macchietto M."/>
            <person name="Millas R."/>
            <person name="McGilp L."/>
            <person name="Shao M."/>
            <person name="Duquette J."/>
            <person name="Hirsch C.N."/>
            <person name="Kimball J."/>
        </authorList>
    </citation>
    <scope>NUCLEOTIDE SEQUENCE</scope>
    <source>
        <tissue evidence="1">Fresh leaf tissue</tissue>
    </source>
</reference>
<dbReference type="EMBL" id="JAAALK010000287">
    <property type="protein sequence ID" value="KAG8060352.1"/>
    <property type="molecule type" value="Genomic_DNA"/>
</dbReference>
<proteinExistence type="predicted"/>
<gene>
    <name evidence="1" type="ORF">GUJ93_ZPchr0002g26823</name>
</gene>